<dbReference type="SMART" id="SM00342">
    <property type="entry name" value="HTH_ARAC"/>
    <property type="match status" value="1"/>
</dbReference>
<accession>A0ABW3VU60</accession>
<proteinExistence type="predicted"/>
<sequence>MSGGRGGHGGPDARDIVFVVFDGVKMLDVTGPAEVFADAHRFGARYRLGYVSPTGMPVRTSVGLRLPVDGAAESAPDPDTVIVAGGDVLAERPVAPDLVGAVRELAARSRRVVSICTGSFALAAAGLLDGRRATTHWQHASLLARTRPLVRVEPDALFVEDDGVFTSAGVSAGIDLALALLEQDHGPELTRTVARDLVMFMQRPGGQSQFSATLERRPPRTPSLRTVVDLVAARPDLDHSAPALAARVGVSPRQLTRMFATELQSTPARFVEQVRLDHARALLADGHGVAQVATRSGFGSAETMRRTFVNRLGLSPSQYRARFGTTRRGAEPRRTP</sequence>
<dbReference type="SUPFAM" id="SSF46689">
    <property type="entry name" value="Homeodomain-like"/>
    <property type="match status" value="1"/>
</dbReference>
<dbReference type="PROSITE" id="PS01124">
    <property type="entry name" value="HTH_ARAC_FAMILY_2"/>
    <property type="match status" value="1"/>
</dbReference>
<gene>
    <name evidence="4" type="ORF">ACFQ34_31680</name>
</gene>
<dbReference type="InterPro" id="IPR052158">
    <property type="entry name" value="INH-QAR"/>
</dbReference>
<dbReference type="PANTHER" id="PTHR43130:SF3">
    <property type="entry name" value="HTH-TYPE TRANSCRIPTIONAL REGULATOR RV1931C"/>
    <property type="match status" value="1"/>
</dbReference>
<evidence type="ECO:0000313" key="4">
    <source>
        <dbReference type="EMBL" id="MFD1237869.1"/>
    </source>
</evidence>
<evidence type="ECO:0000259" key="3">
    <source>
        <dbReference type="PROSITE" id="PS01124"/>
    </source>
</evidence>
<protein>
    <submittedName>
        <fullName evidence="4">GlxA family transcriptional regulator</fullName>
    </submittedName>
</protein>
<dbReference type="InterPro" id="IPR002818">
    <property type="entry name" value="DJ-1/PfpI"/>
</dbReference>
<dbReference type="EMBL" id="JBHTMB010000310">
    <property type="protein sequence ID" value="MFD1237869.1"/>
    <property type="molecule type" value="Genomic_DNA"/>
</dbReference>
<dbReference type="InterPro" id="IPR009057">
    <property type="entry name" value="Homeodomain-like_sf"/>
</dbReference>
<name>A0ABW3VU60_9PSEU</name>
<dbReference type="Proteomes" id="UP001597182">
    <property type="component" value="Unassembled WGS sequence"/>
</dbReference>
<dbReference type="CDD" id="cd03137">
    <property type="entry name" value="GATase1_AraC_1"/>
    <property type="match status" value="1"/>
</dbReference>
<reference evidence="5" key="1">
    <citation type="journal article" date="2019" name="Int. J. Syst. Evol. Microbiol.">
        <title>The Global Catalogue of Microorganisms (GCM) 10K type strain sequencing project: providing services to taxonomists for standard genome sequencing and annotation.</title>
        <authorList>
            <consortium name="The Broad Institute Genomics Platform"/>
            <consortium name="The Broad Institute Genome Sequencing Center for Infectious Disease"/>
            <person name="Wu L."/>
            <person name="Ma J."/>
        </authorList>
    </citation>
    <scope>NUCLEOTIDE SEQUENCE [LARGE SCALE GENOMIC DNA]</scope>
    <source>
        <strain evidence="5">CCUG 49018</strain>
    </source>
</reference>
<dbReference type="RefSeq" id="WP_346090422.1">
    <property type="nucleotide sequence ID" value="NZ_BAABKS010000010.1"/>
</dbReference>
<dbReference type="SUPFAM" id="SSF52317">
    <property type="entry name" value="Class I glutamine amidotransferase-like"/>
    <property type="match status" value="1"/>
</dbReference>
<dbReference type="PANTHER" id="PTHR43130">
    <property type="entry name" value="ARAC-FAMILY TRANSCRIPTIONAL REGULATOR"/>
    <property type="match status" value="1"/>
</dbReference>
<keyword evidence="1" id="KW-0805">Transcription regulation</keyword>
<organism evidence="4 5">
    <name type="scientific">Pseudonocardia benzenivorans</name>
    <dbReference type="NCBI Taxonomy" id="228005"/>
    <lineage>
        <taxon>Bacteria</taxon>
        <taxon>Bacillati</taxon>
        <taxon>Actinomycetota</taxon>
        <taxon>Actinomycetes</taxon>
        <taxon>Pseudonocardiales</taxon>
        <taxon>Pseudonocardiaceae</taxon>
        <taxon>Pseudonocardia</taxon>
    </lineage>
</organism>
<dbReference type="Pfam" id="PF01965">
    <property type="entry name" value="DJ-1_PfpI"/>
    <property type="match status" value="1"/>
</dbReference>
<evidence type="ECO:0000256" key="1">
    <source>
        <dbReference type="ARBA" id="ARBA00023015"/>
    </source>
</evidence>
<dbReference type="InterPro" id="IPR029062">
    <property type="entry name" value="Class_I_gatase-like"/>
</dbReference>
<dbReference type="InterPro" id="IPR018060">
    <property type="entry name" value="HTH_AraC"/>
</dbReference>
<dbReference type="Gene3D" id="1.10.10.60">
    <property type="entry name" value="Homeodomain-like"/>
    <property type="match status" value="1"/>
</dbReference>
<comment type="caution">
    <text evidence="4">The sequence shown here is derived from an EMBL/GenBank/DDBJ whole genome shotgun (WGS) entry which is preliminary data.</text>
</comment>
<dbReference type="Pfam" id="PF12833">
    <property type="entry name" value="HTH_18"/>
    <property type="match status" value="1"/>
</dbReference>
<keyword evidence="2" id="KW-0804">Transcription</keyword>
<feature type="domain" description="HTH araC/xylS-type" evidence="3">
    <location>
        <begin position="225"/>
        <end position="322"/>
    </location>
</feature>
<evidence type="ECO:0000313" key="5">
    <source>
        <dbReference type="Proteomes" id="UP001597182"/>
    </source>
</evidence>
<evidence type="ECO:0000256" key="2">
    <source>
        <dbReference type="ARBA" id="ARBA00023163"/>
    </source>
</evidence>
<dbReference type="Gene3D" id="3.40.50.880">
    <property type="match status" value="1"/>
</dbReference>
<keyword evidence="5" id="KW-1185">Reference proteome</keyword>